<evidence type="ECO:0000313" key="1">
    <source>
        <dbReference type="EMBL" id="GLX86376.1"/>
    </source>
</evidence>
<organism evidence="1 2">
    <name type="scientific">Thalassotalea loyana</name>
    <dbReference type="NCBI Taxonomy" id="280483"/>
    <lineage>
        <taxon>Bacteria</taxon>
        <taxon>Pseudomonadati</taxon>
        <taxon>Pseudomonadota</taxon>
        <taxon>Gammaproteobacteria</taxon>
        <taxon>Alteromonadales</taxon>
        <taxon>Colwelliaceae</taxon>
        <taxon>Thalassotalea</taxon>
    </lineage>
</organism>
<comment type="caution">
    <text evidence="1">The sequence shown here is derived from an EMBL/GenBank/DDBJ whole genome shotgun (WGS) entry which is preliminary data.</text>
</comment>
<reference evidence="1 2" key="1">
    <citation type="submission" date="2023-03" db="EMBL/GenBank/DDBJ databases">
        <title>Thalassotalea loyana LMG 22536T draft genome sequence.</title>
        <authorList>
            <person name="Sawabe T."/>
        </authorList>
    </citation>
    <scope>NUCLEOTIDE SEQUENCE [LARGE SCALE GENOMIC DNA]</scope>
    <source>
        <strain evidence="1 2">LMG 22536</strain>
    </source>
</reference>
<protein>
    <submittedName>
        <fullName evidence="1">Uncharacterized protein</fullName>
    </submittedName>
</protein>
<keyword evidence="2" id="KW-1185">Reference proteome</keyword>
<dbReference type="RefSeq" id="WP_284299367.1">
    <property type="nucleotide sequence ID" value="NZ_BSSV01000006.1"/>
</dbReference>
<accession>A0ABQ6HIE4</accession>
<dbReference type="Proteomes" id="UP001157134">
    <property type="component" value="Unassembled WGS sequence"/>
</dbReference>
<proteinExistence type="predicted"/>
<dbReference type="EMBL" id="BSSV01000006">
    <property type="protein sequence ID" value="GLX86376.1"/>
    <property type="molecule type" value="Genomic_DNA"/>
</dbReference>
<name>A0ABQ6HIE4_9GAMM</name>
<evidence type="ECO:0000313" key="2">
    <source>
        <dbReference type="Proteomes" id="UP001157134"/>
    </source>
</evidence>
<sequence length="113" mass="13003">MAPALRTNHDIKQMHKELQAFGIDENTIAKELKQFNQPRACELLSENLDTFMWFTQVDDLLKYQNGVCLGLDVLAVKADCEMSQREVTPTQYKHLRAMASAVAHKLNERLERV</sequence>
<gene>
    <name evidence="1" type="ORF">tloyanaT_26290</name>
</gene>